<dbReference type="AlphaFoldDB" id="A0A261S092"/>
<evidence type="ECO:0000313" key="3">
    <source>
        <dbReference type="Proteomes" id="UP000216020"/>
    </source>
</evidence>
<protein>
    <submittedName>
        <fullName evidence="2">Uncharacterized protein</fullName>
    </submittedName>
</protein>
<keyword evidence="3" id="KW-1185">Reference proteome</keyword>
<proteinExistence type="predicted"/>
<accession>A0A261S092</accession>
<evidence type="ECO:0000256" key="1">
    <source>
        <dbReference type="SAM" id="Phobius"/>
    </source>
</evidence>
<comment type="caution">
    <text evidence="2">The sequence shown here is derived from an EMBL/GenBank/DDBJ whole genome shotgun (WGS) entry which is preliminary data.</text>
</comment>
<evidence type="ECO:0000313" key="2">
    <source>
        <dbReference type="EMBL" id="OZI30427.1"/>
    </source>
</evidence>
<name>A0A261S092_9BORD</name>
<feature type="transmembrane region" description="Helical" evidence="1">
    <location>
        <begin position="49"/>
        <end position="66"/>
    </location>
</feature>
<dbReference type="OrthoDB" id="8640857at2"/>
<dbReference type="RefSeq" id="WP_094854852.1">
    <property type="nucleotide sequence ID" value="NZ_NEVM01000005.1"/>
</dbReference>
<keyword evidence="1" id="KW-0472">Membrane</keyword>
<organism evidence="2 3">
    <name type="scientific">Bordetella genomosp. 10</name>
    <dbReference type="NCBI Taxonomy" id="1416804"/>
    <lineage>
        <taxon>Bacteria</taxon>
        <taxon>Pseudomonadati</taxon>
        <taxon>Pseudomonadota</taxon>
        <taxon>Betaproteobacteria</taxon>
        <taxon>Burkholderiales</taxon>
        <taxon>Alcaligenaceae</taxon>
        <taxon>Bordetella</taxon>
    </lineage>
</organism>
<keyword evidence="1" id="KW-1133">Transmembrane helix</keyword>
<reference evidence="3" key="1">
    <citation type="submission" date="2017-05" db="EMBL/GenBank/DDBJ databases">
        <title>Complete and WGS of Bordetella genogroups.</title>
        <authorList>
            <person name="Spilker T."/>
            <person name="Lipuma J."/>
        </authorList>
    </citation>
    <scope>NUCLEOTIDE SEQUENCE [LARGE SCALE GENOMIC DNA]</scope>
    <source>
        <strain evidence="3">AU16122</strain>
    </source>
</reference>
<keyword evidence="1" id="KW-0812">Transmembrane</keyword>
<dbReference type="Proteomes" id="UP000216020">
    <property type="component" value="Unassembled WGS sequence"/>
</dbReference>
<gene>
    <name evidence="2" type="ORF">CAL29_20565</name>
</gene>
<dbReference type="EMBL" id="NEVM01000005">
    <property type="protein sequence ID" value="OZI30427.1"/>
    <property type="molecule type" value="Genomic_DNA"/>
</dbReference>
<feature type="transmembrane region" description="Helical" evidence="1">
    <location>
        <begin position="20"/>
        <end position="43"/>
    </location>
</feature>
<sequence length="180" mass="19321">MSATEHSGWILRVPVLRPRWAALAGSAMRWAGGAAAACALAWLGLPAGLAWTLALAAVALGIYAGISRAPAVRALLFTADHALYVRQRRGWRPLALRAAARGWRCLALQGDLRAPLSPRRGSWRARRVAFTVWQDALPASAWRRLNLLSHRRLRRAAAGGRQALARTAARAGAEKGTGPA</sequence>